<evidence type="ECO:0000256" key="2">
    <source>
        <dbReference type="ARBA" id="ARBA00022598"/>
    </source>
</evidence>
<dbReference type="GO" id="GO:0004822">
    <property type="term" value="F:isoleucine-tRNA ligase activity"/>
    <property type="evidence" value="ECO:0007669"/>
    <property type="project" value="TreeGrafter"/>
</dbReference>
<reference evidence="8" key="3">
    <citation type="submission" date="2025-09" db="UniProtKB">
        <authorList>
            <consortium name="Ensembl"/>
        </authorList>
    </citation>
    <scope>IDENTIFICATION</scope>
</reference>
<protein>
    <submittedName>
        <fullName evidence="8">Isoleucyl-tRNA synthetase 2, mitochondrial</fullName>
    </submittedName>
</protein>
<dbReference type="GeneTree" id="ENSGT00550000074910"/>
<dbReference type="InterPro" id="IPR050081">
    <property type="entry name" value="Ile-tRNA_ligase"/>
</dbReference>
<organism evidence="8 9">
    <name type="scientific">Hucho hucho</name>
    <name type="common">huchen</name>
    <dbReference type="NCBI Taxonomy" id="62062"/>
    <lineage>
        <taxon>Eukaryota</taxon>
        <taxon>Metazoa</taxon>
        <taxon>Chordata</taxon>
        <taxon>Craniata</taxon>
        <taxon>Vertebrata</taxon>
        <taxon>Euteleostomi</taxon>
        <taxon>Actinopterygii</taxon>
        <taxon>Neopterygii</taxon>
        <taxon>Teleostei</taxon>
        <taxon>Protacanthopterygii</taxon>
        <taxon>Salmoniformes</taxon>
        <taxon>Salmonidae</taxon>
        <taxon>Salmoninae</taxon>
        <taxon>Hucho</taxon>
    </lineage>
</organism>
<dbReference type="STRING" id="62062.ENSHHUP00000038968"/>
<sequence length="605" mass="65715">TISQQQTNQTGLIYQDDTPVFWSPSSRIALSEAELEYNPQHVSKAIYATFALVNLPPKMAEAAGELGRISVLVWTTQPSTIPANQAINVNKNLFLTDLATEHVSSLATLLGTELESVGTFTGAELEGGVCQHPTISGKDVPLLPANLLTMGKGTGLVYTAPAYGMEDYSVVSQFKLTECMVDEEGRFNELAGPELQNQSVMGEGNDTVISMLKAVGALVKEEECVHSYDRGSKQPVVIRTNKAKSARGSLFAQLDRRPSWCISRQRSWGLFSEKVLTAVQSREQYIYSAFRRYSHPLTFSSFCCVKKAVVVHDFVVSEKGEKVLGNLVDPDTVIHGGKVRVCLLPMGRMFCRGGVAKSNVFSEVQIGPTVLNSARNNIDKVSLSWCLLCVSVGYTPVSTSQCLFLVSCPDQTSFFVVLQMAGLPQMSVTTTLPPPRLYCEPEDSLGRRSCQMVLEAILDAVTRSHPASPGRSCVAEACAIRDSFLSSIPGHSAAEYEPTIEIEPGLLLELIESLQDEPTSSYAQLTELMVSSWTTLTSALPRDMPLPMPSSARATFSSTWRVSGVIREDSAYQVAAVPTSMVGCRHYTSVSPDCPCCQTILTGAQ</sequence>
<accession>A0A4W5MMD1</accession>
<dbReference type="InterPro" id="IPR002300">
    <property type="entry name" value="aa-tRNA-synth_Ia"/>
</dbReference>
<dbReference type="InterPro" id="IPR009008">
    <property type="entry name" value="Val/Leu/Ile-tRNA-synth_edit"/>
</dbReference>
<keyword evidence="4" id="KW-0067">ATP-binding</keyword>
<dbReference type="Proteomes" id="UP000314982">
    <property type="component" value="Unassembled WGS sequence"/>
</dbReference>
<dbReference type="AlphaFoldDB" id="A0A4W5MMD1"/>
<dbReference type="SUPFAM" id="SSF52374">
    <property type="entry name" value="Nucleotidylyl transferase"/>
    <property type="match status" value="1"/>
</dbReference>
<dbReference type="SUPFAM" id="SSF50677">
    <property type="entry name" value="ValRS/IleRS/LeuRS editing domain"/>
    <property type="match status" value="1"/>
</dbReference>
<keyword evidence="2" id="KW-0436">Ligase</keyword>
<dbReference type="Gene3D" id="3.90.740.10">
    <property type="entry name" value="Valyl/Leucyl/Isoleucyl-tRNA synthetase, editing domain"/>
    <property type="match status" value="1"/>
</dbReference>
<dbReference type="GO" id="GO:0006428">
    <property type="term" value="P:isoleucyl-tRNA aminoacylation"/>
    <property type="evidence" value="ECO:0007669"/>
    <property type="project" value="TreeGrafter"/>
</dbReference>
<dbReference type="GO" id="GO:0002161">
    <property type="term" value="F:aminoacyl-tRNA deacylase activity"/>
    <property type="evidence" value="ECO:0007669"/>
    <property type="project" value="InterPro"/>
</dbReference>
<dbReference type="PANTHER" id="PTHR42765">
    <property type="entry name" value="SOLEUCYL-TRNA SYNTHETASE"/>
    <property type="match status" value="1"/>
</dbReference>
<proteinExistence type="inferred from homology"/>
<keyword evidence="5" id="KW-0648">Protein biosynthesis</keyword>
<comment type="similarity">
    <text evidence="1">Belongs to the class-I aminoacyl-tRNA synthetase family.</text>
</comment>
<reference evidence="9" key="1">
    <citation type="submission" date="2018-06" db="EMBL/GenBank/DDBJ databases">
        <title>Genome assembly of Danube salmon.</title>
        <authorList>
            <person name="Macqueen D.J."/>
            <person name="Gundappa M.K."/>
        </authorList>
    </citation>
    <scope>NUCLEOTIDE SEQUENCE [LARGE SCALE GENOMIC DNA]</scope>
</reference>
<dbReference type="Ensembl" id="ENSHHUT00000040499.1">
    <property type="protein sequence ID" value="ENSHHUP00000038968.1"/>
    <property type="gene ID" value="ENSHHUG00000024251.1"/>
</dbReference>
<evidence type="ECO:0000313" key="8">
    <source>
        <dbReference type="Ensembl" id="ENSHHUP00000038968.1"/>
    </source>
</evidence>
<keyword evidence="3" id="KW-0547">Nucleotide-binding</keyword>
<dbReference type="GO" id="GO:0005524">
    <property type="term" value="F:ATP binding"/>
    <property type="evidence" value="ECO:0007669"/>
    <property type="project" value="UniProtKB-KW"/>
</dbReference>
<feature type="domain" description="Aminoacyl-tRNA synthetase class Ia" evidence="7">
    <location>
        <begin position="8"/>
        <end position="269"/>
    </location>
</feature>
<evidence type="ECO:0000256" key="5">
    <source>
        <dbReference type="ARBA" id="ARBA00022917"/>
    </source>
</evidence>
<evidence type="ECO:0000256" key="6">
    <source>
        <dbReference type="ARBA" id="ARBA00023146"/>
    </source>
</evidence>
<keyword evidence="9" id="KW-1185">Reference proteome</keyword>
<reference evidence="8" key="2">
    <citation type="submission" date="2025-08" db="UniProtKB">
        <authorList>
            <consortium name="Ensembl"/>
        </authorList>
    </citation>
    <scope>IDENTIFICATION</scope>
</reference>
<dbReference type="PANTHER" id="PTHR42765:SF1">
    <property type="entry name" value="ISOLEUCINE--TRNA LIGASE, MITOCHONDRIAL"/>
    <property type="match status" value="1"/>
</dbReference>
<evidence type="ECO:0000256" key="3">
    <source>
        <dbReference type="ARBA" id="ARBA00022741"/>
    </source>
</evidence>
<evidence type="ECO:0000256" key="4">
    <source>
        <dbReference type="ARBA" id="ARBA00022840"/>
    </source>
</evidence>
<keyword evidence="6" id="KW-0030">Aminoacyl-tRNA synthetase</keyword>
<dbReference type="FunFam" id="3.90.740.10:FF:000009">
    <property type="entry name" value="Isoleucyl-tRNA synthetase 2, mitochondrial"/>
    <property type="match status" value="1"/>
</dbReference>
<dbReference type="GO" id="GO:0005739">
    <property type="term" value="C:mitochondrion"/>
    <property type="evidence" value="ECO:0007669"/>
    <property type="project" value="TreeGrafter"/>
</dbReference>
<dbReference type="GO" id="GO:0032543">
    <property type="term" value="P:mitochondrial translation"/>
    <property type="evidence" value="ECO:0007669"/>
    <property type="project" value="TreeGrafter"/>
</dbReference>
<evidence type="ECO:0000313" key="9">
    <source>
        <dbReference type="Proteomes" id="UP000314982"/>
    </source>
</evidence>
<name>A0A4W5MMD1_9TELE</name>
<evidence type="ECO:0000256" key="1">
    <source>
        <dbReference type="ARBA" id="ARBA00005594"/>
    </source>
</evidence>
<evidence type="ECO:0000259" key="7">
    <source>
        <dbReference type="Pfam" id="PF00133"/>
    </source>
</evidence>
<dbReference type="Pfam" id="PF00133">
    <property type="entry name" value="tRNA-synt_1"/>
    <property type="match status" value="1"/>
</dbReference>